<dbReference type="EMBL" id="OW240925">
    <property type="protein sequence ID" value="CAH2329480.1"/>
    <property type="molecule type" value="Genomic_DNA"/>
</dbReference>
<evidence type="ECO:0000313" key="3">
    <source>
        <dbReference type="Proteomes" id="UP001295444"/>
    </source>
</evidence>
<reference evidence="2" key="1">
    <citation type="submission" date="2022-03" db="EMBL/GenBank/DDBJ databases">
        <authorList>
            <person name="Alioto T."/>
            <person name="Alioto T."/>
            <person name="Gomez Garrido J."/>
        </authorList>
    </citation>
    <scope>NUCLEOTIDE SEQUENCE</scope>
</reference>
<accession>A0AAD1TP14</accession>
<evidence type="ECO:0000256" key="1">
    <source>
        <dbReference type="SAM" id="MobiDB-lite"/>
    </source>
</evidence>
<feature type="region of interest" description="Disordered" evidence="1">
    <location>
        <begin position="48"/>
        <end position="177"/>
    </location>
</feature>
<feature type="region of interest" description="Disordered" evidence="1">
    <location>
        <begin position="1"/>
        <end position="27"/>
    </location>
</feature>
<keyword evidence="3" id="KW-1185">Reference proteome</keyword>
<feature type="compositionally biased region" description="Polar residues" evidence="1">
    <location>
        <begin position="68"/>
        <end position="81"/>
    </location>
</feature>
<sequence length="177" mass="19812">MADLCDPTNQDKRPHQMATSDTRGHAGDSIAAIFDRFWAKLMEHLQSMAPRHKPSQWNRADGERRSGNPLQGITKSRTTATHTKDPPGLRAARGKPQRCWPHRWRAAKRHSNKATTTHHSTSKGKTQDHDGTQVSGRRAPALAQLRAEGETRLSPTEMEPRLECGGPMRSSRTQKRG</sequence>
<feature type="compositionally biased region" description="Basic residues" evidence="1">
    <location>
        <begin position="92"/>
        <end position="112"/>
    </location>
</feature>
<evidence type="ECO:0000313" key="2">
    <source>
        <dbReference type="EMBL" id="CAH2329480.1"/>
    </source>
</evidence>
<dbReference type="AlphaFoldDB" id="A0AAD1TP14"/>
<dbReference type="Proteomes" id="UP001295444">
    <property type="component" value="Chromosome 14"/>
</dbReference>
<proteinExistence type="predicted"/>
<name>A0AAD1TP14_PELCU</name>
<organism evidence="2 3">
    <name type="scientific">Pelobates cultripes</name>
    <name type="common">Western spadefoot toad</name>
    <dbReference type="NCBI Taxonomy" id="61616"/>
    <lineage>
        <taxon>Eukaryota</taxon>
        <taxon>Metazoa</taxon>
        <taxon>Chordata</taxon>
        <taxon>Craniata</taxon>
        <taxon>Vertebrata</taxon>
        <taxon>Euteleostomi</taxon>
        <taxon>Amphibia</taxon>
        <taxon>Batrachia</taxon>
        <taxon>Anura</taxon>
        <taxon>Pelobatoidea</taxon>
        <taxon>Pelobatidae</taxon>
        <taxon>Pelobates</taxon>
    </lineage>
</organism>
<gene>
    <name evidence="2" type="ORF">PECUL_23A046905</name>
</gene>
<protein>
    <submittedName>
        <fullName evidence="2">Uncharacterized protein</fullName>
    </submittedName>
</protein>